<evidence type="ECO:0000256" key="1">
    <source>
        <dbReference type="SAM" id="Phobius"/>
    </source>
</evidence>
<evidence type="ECO:0008006" key="4">
    <source>
        <dbReference type="Google" id="ProtNLM"/>
    </source>
</evidence>
<keyword evidence="1" id="KW-1133">Transmembrane helix</keyword>
<keyword evidence="1" id="KW-0812">Transmembrane</keyword>
<dbReference type="Gene3D" id="2.120.10.30">
    <property type="entry name" value="TolB, C-terminal domain"/>
    <property type="match status" value="1"/>
</dbReference>
<proteinExistence type="predicted"/>
<sequence length="378" mass="40035">MSRLREALDDVAADAPALNLADLAIAGSRRRRRIRMAAAGSASAMGLVVLAGVTLGMFPGPGAVQADKPIVVTQSGTIADLPSRGVGPISHAYRTFCLVGGPVPPDCRNGGWRVVTRTGETYHVPQALGWKSGPNFYPLAISRDGRIIAYYSRSARTFKVRDLASGAEQAAPVAIAEAKLGARSRLELSDDGRYLAFTAHPGLIIDMRARTTMPLPAGWDPRSIDGTTVTLARYGESGQKPGIWVMPLAGGGSPVTVGQEYTRFSALAFDGTAVAALRQGRSPSRYDGTITVLDARTGQVKKMATMRGLPKGSHILTLGSWLNATEVTLATLASKEWNENRHITYAVNVETGQVRRLAVYRPQLGGHDVVPGAAAPAL</sequence>
<gene>
    <name evidence="2" type="ORF">ACFFRN_30925</name>
</gene>
<dbReference type="SUPFAM" id="SSF82171">
    <property type="entry name" value="DPP6 N-terminal domain-like"/>
    <property type="match status" value="1"/>
</dbReference>
<evidence type="ECO:0000313" key="3">
    <source>
        <dbReference type="Proteomes" id="UP001589646"/>
    </source>
</evidence>
<keyword evidence="1" id="KW-0472">Membrane</keyword>
<name>A0ABV5Q6B6_9ACTN</name>
<dbReference type="RefSeq" id="WP_346124339.1">
    <property type="nucleotide sequence ID" value="NZ_BAAAXC010000015.1"/>
</dbReference>
<dbReference type="Proteomes" id="UP001589646">
    <property type="component" value="Unassembled WGS sequence"/>
</dbReference>
<feature type="transmembrane region" description="Helical" evidence="1">
    <location>
        <begin position="37"/>
        <end position="58"/>
    </location>
</feature>
<keyword evidence="3" id="KW-1185">Reference proteome</keyword>
<reference evidence="2 3" key="1">
    <citation type="submission" date="2024-09" db="EMBL/GenBank/DDBJ databases">
        <authorList>
            <person name="Sun Q."/>
            <person name="Mori K."/>
        </authorList>
    </citation>
    <scope>NUCLEOTIDE SEQUENCE [LARGE SCALE GENOMIC DNA]</scope>
    <source>
        <strain evidence="2 3">JCM 3323</strain>
    </source>
</reference>
<organism evidence="2 3">
    <name type="scientific">Nonomuraea roseola</name>
    <dbReference type="NCBI Taxonomy" id="46179"/>
    <lineage>
        <taxon>Bacteria</taxon>
        <taxon>Bacillati</taxon>
        <taxon>Actinomycetota</taxon>
        <taxon>Actinomycetes</taxon>
        <taxon>Streptosporangiales</taxon>
        <taxon>Streptosporangiaceae</taxon>
        <taxon>Nonomuraea</taxon>
    </lineage>
</organism>
<protein>
    <recommendedName>
        <fullName evidence="4">WD40 repeat domain-containing protein</fullName>
    </recommendedName>
</protein>
<dbReference type="InterPro" id="IPR011042">
    <property type="entry name" value="6-blade_b-propeller_TolB-like"/>
</dbReference>
<dbReference type="EMBL" id="JBHMCE010000010">
    <property type="protein sequence ID" value="MFB9531033.1"/>
    <property type="molecule type" value="Genomic_DNA"/>
</dbReference>
<evidence type="ECO:0000313" key="2">
    <source>
        <dbReference type="EMBL" id="MFB9531033.1"/>
    </source>
</evidence>
<comment type="caution">
    <text evidence="2">The sequence shown here is derived from an EMBL/GenBank/DDBJ whole genome shotgun (WGS) entry which is preliminary data.</text>
</comment>
<accession>A0ABV5Q6B6</accession>